<organism evidence="1">
    <name type="scientific">marine sediment metagenome</name>
    <dbReference type="NCBI Taxonomy" id="412755"/>
    <lineage>
        <taxon>unclassified sequences</taxon>
        <taxon>metagenomes</taxon>
        <taxon>ecological metagenomes</taxon>
    </lineage>
</organism>
<protein>
    <submittedName>
        <fullName evidence="1">Uncharacterized protein</fullName>
    </submittedName>
</protein>
<dbReference type="EMBL" id="LAZR01000520">
    <property type="protein sequence ID" value="KKN65601.1"/>
    <property type="molecule type" value="Genomic_DNA"/>
</dbReference>
<evidence type="ECO:0000313" key="1">
    <source>
        <dbReference type="EMBL" id="KKN65601.1"/>
    </source>
</evidence>
<proteinExistence type="predicted"/>
<accession>A0A0F9UWN4</accession>
<dbReference type="AlphaFoldDB" id="A0A0F9UWN4"/>
<comment type="caution">
    <text evidence="1">The sequence shown here is derived from an EMBL/GenBank/DDBJ whole genome shotgun (WGS) entry which is preliminary data.</text>
</comment>
<sequence>MAFGCDSLGKTIEYVHRFVLPAPLLSGRGIDFIHGGPEPHCTVSNRLFGGIHSPAFEAEQNLAPTLRGLAHPVLDSQEPLLATGRDPNSHKGA</sequence>
<reference evidence="1" key="1">
    <citation type="journal article" date="2015" name="Nature">
        <title>Complex archaea that bridge the gap between prokaryotes and eukaryotes.</title>
        <authorList>
            <person name="Spang A."/>
            <person name="Saw J.H."/>
            <person name="Jorgensen S.L."/>
            <person name="Zaremba-Niedzwiedzka K."/>
            <person name="Martijn J."/>
            <person name="Lind A.E."/>
            <person name="van Eijk R."/>
            <person name="Schleper C."/>
            <person name="Guy L."/>
            <person name="Ettema T.J."/>
        </authorList>
    </citation>
    <scope>NUCLEOTIDE SEQUENCE</scope>
</reference>
<name>A0A0F9UWN4_9ZZZZ</name>
<gene>
    <name evidence="1" type="ORF">LCGC14_0480130</name>
</gene>